<feature type="compositionally biased region" description="Basic and acidic residues" evidence="1">
    <location>
        <begin position="308"/>
        <end position="322"/>
    </location>
</feature>
<name>A0A645BU79_9ZZZZ</name>
<evidence type="ECO:0000313" key="2">
    <source>
        <dbReference type="EMBL" id="MPM68802.1"/>
    </source>
</evidence>
<sequence length="322" mass="35828">MLLEQAQPHERQRDRQQAGDRRDGGEQHRLHRPDQAQQQRVDDRVRHPGDGGVEQHPVADRRVGPAGLVVHVPGPDQGRGPDAGPDRDEGEHGVRGVRQPEPQHRAQADREGADHLLGVAAFRHRDATAHLQAGQQDRHAEADQRGVQRRGHHHQGGDHPQHDEPAGEGHPPRGPRCAEPGLDDDGEGQLPEERPGHHERRDDALGLGVEQPRRDRQGGGRDDRQGRPADHRPGAAQGAPYAELAQVDRPDHRGTAVRVRPSRGADTRPTKPSSRPRKAHQPSSGRWVEPWRRPITRPAATKASRHHNGYDQRARIRDVPRL</sequence>
<feature type="compositionally biased region" description="Basic and acidic residues" evidence="1">
    <location>
        <begin position="155"/>
        <end position="171"/>
    </location>
</feature>
<feature type="compositionally biased region" description="Basic and acidic residues" evidence="1">
    <location>
        <begin position="191"/>
        <end position="204"/>
    </location>
</feature>
<comment type="caution">
    <text evidence="2">The sequence shown here is derived from an EMBL/GenBank/DDBJ whole genome shotgun (WGS) entry which is preliminary data.</text>
</comment>
<reference evidence="2" key="1">
    <citation type="submission" date="2019-08" db="EMBL/GenBank/DDBJ databases">
        <authorList>
            <person name="Kucharzyk K."/>
            <person name="Murdoch R.W."/>
            <person name="Higgins S."/>
            <person name="Loffler F."/>
        </authorList>
    </citation>
    <scope>NUCLEOTIDE SEQUENCE</scope>
</reference>
<feature type="compositionally biased region" description="Basic and acidic residues" evidence="1">
    <location>
        <begin position="101"/>
        <end position="114"/>
    </location>
</feature>
<dbReference type="EMBL" id="VSSQ01022469">
    <property type="protein sequence ID" value="MPM68802.1"/>
    <property type="molecule type" value="Genomic_DNA"/>
</dbReference>
<feature type="compositionally biased region" description="Basic and acidic residues" evidence="1">
    <location>
        <begin position="7"/>
        <end position="49"/>
    </location>
</feature>
<evidence type="ECO:0000256" key="1">
    <source>
        <dbReference type="SAM" id="MobiDB-lite"/>
    </source>
</evidence>
<feature type="compositionally biased region" description="Basic and acidic residues" evidence="1">
    <location>
        <begin position="211"/>
        <end position="233"/>
    </location>
</feature>
<proteinExistence type="predicted"/>
<organism evidence="2">
    <name type="scientific">bioreactor metagenome</name>
    <dbReference type="NCBI Taxonomy" id="1076179"/>
    <lineage>
        <taxon>unclassified sequences</taxon>
        <taxon>metagenomes</taxon>
        <taxon>ecological metagenomes</taxon>
    </lineage>
</organism>
<feature type="region of interest" description="Disordered" evidence="1">
    <location>
        <begin position="1"/>
        <end position="322"/>
    </location>
</feature>
<gene>
    <name evidence="2" type="ORF">SDC9_115736</name>
</gene>
<dbReference type="AlphaFoldDB" id="A0A645BU79"/>
<feature type="compositionally biased region" description="Basic and acidic residues" evidence="1">
    <location>
        <begin position="136"/>
        <end position="146"/>
    </location>
</feature>
<feature type="compositionally biased region" description="Basic and acidic residues" evidence="1">
    <location>
        <begin position="84"/>
        <end position="94"/>
    </location>
</feature>
<accession>A0A645BU79</accession>
<protein>
    <submittedName>
        <fullName evidence="2">Uncharacterized protein</fullName>
    </submittedName>
</protein>